<gene>
    <name evidence="2" type="ORF">DFP72DRAFT_205590</name>
</gene>
<comment type="caution">
    <text evidence="2">The sequence shown here is derived from an EMBL/GenBank/DDBJ whole genome shotgun (WGS) entry which is preliminary data.</text>
</comment>
<organism evidence="2 3">
    <name type="scientific">Ephemerocybe angulata</name>
    <dbReference type="NCBI Taxonomy" id="980116"/>
    <lineage>
        <taxon>Eukaryota</taxon>
        <taxon>Fungi</taxon>
        <taxon>Dikarya</taxon>
        <taxon>Basidiomycota</taxon>
        <taxon>Agaricomycotina</taxon>
        <taxon>Agaricomycetes</taxon>
        <taxon>Agaricomycetidae</taxon>
        <taxon>Agaricales</taxon>
        <taxon>Agaricineae</taxon>
        <taxon>Psathyrellaceae</taxon>
        <taxon>Ephemerocybe</taxon>
    </lineage>
</organism>
<keyword evidence="1" id="KW-0472">Membrane</keyword>
<evidence type="ECO:0000313" key="3">
    <source>
        <dbReference type="Proteomes" id="UP000521943"/>
    </source>
</evidence>
<reference evidence="2 3" key="1">
    <citation type="submission" date="2020-07" db="EMBL/GenBank/DDBJ databases">
        <title>Comparative genomics of pyrophilous fungi reveals a link between fire events and developmental genes.</title>
        <authorList>
            <consortium name="DOE Joint Genome Institute"/>
            <person name="Steindorff A.S."/>
            <person name="Carver A."/>
            <person name="Calhoun S."/>
            <person name="Stillman K."/>
            <person name="Liu H."/>
            <person name="Lipzen A."/>
            <person name="Pangilinan J."/>
            <person name="Labutti K."/>
            <person name="Bruns T.D."/>
            <person name="Grigoriev I.V."/>
        </authorList>
    </citation>
    <scope>NUCLEOTIDE SEQUENCE [LARGE SCALE GENOMIC DNA]</scope>
    <source>
        <strain evidence="2 3">CBS 144469</strain>
    </source>
</reference>
<evidence type="ECO:0000256" key="1">
    <source>
        <dbReference type="SAM" id="Phobius"/>
    </source>
</evidence>
<dbReference type="AlphaFoldDB" id="A0A8H6IKF1"/>
<feature type="transmembrane region" description="Helical" evidence="1">
    <location>
        <begin position="41"/>
        <end position="61"/>
    </location>
</feature>
<name>A0A8H6IKF1_9AGAR</name>
<protein>
    <submittedName>
        <fullName evidence="2">Uncharacterized protein</fullName>
    </submittedName>
</protein>
<dbReference type="EMBL" id="JACGCI010000002">
    <property type="protein sequence ID" value="KAF6765601.1"/>
    <property type="molecule type" value="Genomic_DNA"/>
</dbReference>
<keyword evidence="1" id="KW-1133">Transmembrane helix</keyword>
<sequence>MPRYHRFYFVLHASYSELNLPLWKREGRTLRPYPTPRRLCVIYWLIFSTLLPYRIALPFYLPTRPPFTFTVKERPPGKVIAPRRAADSQVRPRENDGASWLRSHYRWGSVLIVGSPPLMSQLSLVATVPGDLEGYASQLNRRAAPLFRHIPHHGFRRDDLRIEHSV</sequence>
<dbReference type="Proteomes" id="UP000521943">
    <property type="component" value="Unassembled WGS sequence"/>
</dbReference>
<keyword evidence="1" id="KW-0812">Transmembrane</keyword>
<proteinExistence type="predicted"/>
<keyword evidence="3" id="KW-1185">Reference proteome</keyword>
<accession>A0A8H6IKF1</accession>
<evidence type="ECO:0000313" key="2">
    <source>
        <dbReference type="EMBL" id="KAF6765601.1"/>
    </source>
</evidence>